<reference evidence="2 3" key="1">
    <citation type="journal article" date="2010" name="Genome Biol. Evol.">
        <title>The sequence of a 1.8-mb bacterial linear plasmid reveals a rich evolutionary reservoir of secondary metabolic pathways.</title>
        <authorList>
            <person name="Medema M.H."/>
            <person name="Trefzer A."/>
            <person name="Kovalchuk A."/>
            <person name="van den Berg M."/>
            <person name="Mueller U."/>
            <person name="Heijne W."/>
            <person name="Wu L."/>
            <person name="Alam M.T."/>
            <person name="Ronning C.M."/>
            <person name="Nierman W.C."/>
            <person name="Bovenberg R.A.L."/>
            <person name="Breitling R."/>
            <person name="Takano E."/>
        </authorList>
    </citation>
    <scope>NUCLEOTIDE SEQUENCE [LARGE SCALE GENOMIC DNA]</scope>
    <source>
        <strain evidence="3">ATCC 27064 / DSM 738 / JCM 4710 / NBRC 13307 / NCIMB 12785 / NRRL 3585 / VKM Ac-602</strain>
    </source>
</reference>
<dbReference type="EMBL" id="CM000913">
    <property type="protein sequence ID" value="EFG06104.1"/>
    <property type="molecule type" value="Genomic_DNA"/>
</dbReference>
<feature type="compositionally biased region" description="Low complexity" evidence="1">
    <location>
        <begin position="109"/>
        <end position="140"/>
    </location>
</feature>
<dbReference type="eggNOG" id="ENOG50349X7">
    <property type="taxonomic scope" value="Bacteria"/>
</dbReference>
<feature type="region of interest" description="Disordered" evidence="1">
    <location>
        <begin position="109"/>
        <end position="150"/>
    </location>
</feature>
<protein>
    <submittedName>
        <fullName evidence="2">Uncharacterized protein</fullName>
    </submittedName>
</protein>
<dbReference type="AlphaFoldDB" id="B5H0X5"/>
<organism evidence="2 3">
    <name type="scientific">Streptomyces clavuligerus</name>
    <dbReference type="NCBI Taxonomy" id="1901"/>
    <lineage>
        <taxon>Bacteria</taxon>
        <taxon>Bacillati</taxon>
        <taxon>Actinomycetota</taxon>
        <taxon>Actinomycetes</taxon>
        <taxon>Kitasatosporales</taxon>
        <taxon>Streptomycetaceae</taxon>
        <taxon>Streptomyces</taxon>
    </lineage>
</organism>
<gene>
    <name evidence="2" type="ORF">SCLAV_1026</name>
</gene>
<evidence type="ECO:0000313" key="2">
    <source>
        <dbReference type="EMBL" id="EFG06104.1"/>
    </source>
</evidence>
<evidence type="ECO:0000313" key="3">
    <source>
        <dbReference type="Proteomes" id="UP000002357"/>
    </source>
</evidence>
<dbReference type="Proteomes" id="UP000002357">
    <property type="component" value="Chromosome"/>
</dbReference>
<name>B5H0X5_STRCL</name>
<keyword evidence="3" id="KW-1185">Reference proteome</keyword>
<evidence type="ECO:0000256" key="1">
    <source>
        <dbReference type="SAM" id="MobiDB-lite"/>
    </source>
</evidence>
<proteinExistence type="predicted"/>
<sequence length="150" mass="16208">MVMIRRSAPVLAAATVLWWGTPQAVSQEPEPPRYEAECWTEIEGSSASAHCHNPFPAIDRVRLHIECERWWDIDVDGPPADVHPADEVTLTDRCWKEIRAVWVSHQPLPGSAASSPVPSGPPVSFASSLAPSASSSLPAPDSRPRGQANG</sequence>
<accession>B5H0X5</accession>